<name>A0A0R2JG58_9LACO</name>
<evidence type="ECO:0000313" key="2">
    <source>
        <dbReference type="Proteomes" id="UP000051655"/>
    </source>
</evidence>
<dbReference type="STRING" id="1616.IV73_GL001115"/>
<protein>
    <submittedName>
        <fullName evidence="1">Uncharacterized protein</fullName>
    </submittedName>
</protein>
<dbReference type="AlphaFoldDB" id="A0A0R2JG58"/>
<gene>
    <name evidence="1" type="ORF">IV73_GL001115</name>
</gene>
<sequence length="103" mass="12045">MADYQAFDIVEEITRNDGTKYREIGNLLHNGQAEYAAEQGMIREVRIMKINIPHSRNVEIYEKYVNDNFHIYAQVAIPEWIEWTKTAEMDAVIGKILQENQLS</sequence>
<evidence type="ECO:0000313" key="1">
    <source>
        <dbReference type="EMBL" id="KRN74838.1"/>
    </source>
</evidence>
<dbReference type="PATRIC" id="fig|1616.3.peg.1145"/>
<accession>A0A0R2JG58</accession>
<organism evidence="1 2">
    <name type="scientific">Weissella kandleri</name>
    <dbReference type="NCBI Taxonomy" id="1616"/>
    <lineage>
        <taxon>Bacteria</taxon>
        <taxon>Bacillati</taxon>
        <taxon>Bacillota</taxon>
        <taxon>Bacilli</taxon>
        <taxon>Lactobacillales</taxon>
        <taxon>Lactobacillaceae</taxon>
        <taxon>Weissella</taxon>
    </lineage>
</organism>
<dbReference type="Proteomes" id="UP000051655">
    <property type="component" value="Unassembled WGS sequence"/>
</dbReference>
<dbReference type="OrthoDB" id="2141081at2"/>
<dbReference type="RefSeq" id="WP_057755991.1">
    <property type="nucleotide sequence ID" value="NZ_JQBP01000005.1"/>
</dbReference>
<reference evidence="1 2" key="1">
    <citation type="journal article" date="2015" name="Genome Announc.">
        <title>Expanding the biotechnology potential of lactobacilli through comparative genomics of 213 strains and associated genera.</title>
        <authorList>
            <person name="Sun Z."/>
            <person name="Harris H.M."/>
            <person name="McCann A."/>
            <person name="Guo C."/>
            <person name="Argimon S."/>
            <person name="Zhang W."/>
            <person name="Yang X."/>
            <person name="Jeffery I.B."/>
            <person name="Cooney J.C."/>
            <person name="Kagawa T.F."/>
            <person name="Liu W."/>
            <person name="Song Y."/>
            <person name="Salvetti E."/>
            <person name="Wrobel A."/>
            <person name="Rasinkangas P."/>
            <person name="Parkhill J."/>
            <person name="Rea M.C."/>
            <person name="O'Sullivan O."/>
            <person name="Ritari J."/>
            <person name="Douillard F.P."/>
            <person name="Paul Ross R."/>
            <person name="Yang R."/>
            <person name="Briner A.E."/>
            <person name="Felis G.E."/>
            <person name="de Vos W.M."/>
            <person name="Barrangou R."/>
            <person name="Klaenhammer T.R."/>
            <person name="Caufield P.W."/>
            <person name="Cui Y."/>
            <person name="Zhang H."/>
            <person name="O'Toole P.W."/>
        </authorList>
    </citation>
    <scope>NUCLEOTIDE SEQUENCE [LARGE SCALE GENOMIC DNA]</scope>
    <source>
        <strain evidence="1 2">DSM 20593</strain>
    </source>
</reference>
<dbReference type="EMBL" id="JQBP01000005">
    <property type="protein sequence ID" value="KRN74838.1"/>
    <property type="molecule type" value="Genomic_DNA"/>
</dbReference>
<keyword evidence="2" id="KW-1185">Reference proteome</keyword>
<proteinExistence type="predicted"/>
<comment type="caution">
    <text evidence="1">The sequence shown here is derived from an EMBL/GenBank/DDBJ whole genome shotgun (WGS) entry which is preliminary data.</text>
</comment>